<dbReference type="AlphaFoldDB" id="L9XEF7"/>
<evidence type="ECO:0000313" key="3">
    <source>
        <dbReference type="Proteomes" id="UP000011688"/>
    </source>
</evidence>
<organism evidence="2 3">
    <name type="scientific">Natronococcus amylolyticus DSM 10524</name>
    <dbReference type="NCBI Taxonomy" id="1227497"/>
    <lineage>
        <taxon>Archaea</taxon>
        <taxon>Methanobacteriati</taxon>
        <taxon>Methanobacteriota</taxon>
        <taxon>Stenosarchaea group</taxon>
        <taxon>Halobacteria</taxon>
        <taxon>Halobacteriales</taxon>
        <taxon>Natrialbaceae</taxon>
        <taxon>Natronococcus</taxon>
    </lineage>
</organism>
<reference evidence="2 3" key="1">
    <citation type="journal article" date="2014" name="PLoS Genet.">
        <title>Phylogenetically driven sequencing of extremely halophilic archaea reveals strategies for static and dynamic osmo-response.</title>
        <authorList>
            <person name="Becker E.A."/>
            <person name="Seitzer P.M."/>
            <person name="Tritt A."/>
            <person name="Larsen D."/>
            <person name="Krusor M."/>
            <person name="Yao A.I."/>
            <person name="Wu D."/>
            <person name="Madern D."/>
            <person name="Eisen J.A."/>
            <person name="Darling A.E."/>
            <person name="Facciotti M.T."/>
        </authorList>
    </citation>
    <scope>NUCLEOTIDE SEQUENCE [LARGE SCALE GENOMIC DNA]</scope>
    <source>
        <strain evidence="2 3">DSM 10524</strain>
    </source>
</reference>
<feature type="transmembrane region" description="Helical" evidence="1">
    <location>
        <begin position="51"/>
        <end position="70"/>
    </location>
</feature>
<keyword evidence="1" id="KW-1133">Transmembrane helix</keyword>
<dbReference type="EMBL" id="AOIB01000013">
    <property type="protein sequence ID" value="ELY60125.1"/>
    <property type="molecule type" value="Genomic_DNA"/>
</dbReference>
<keyword evidence="1" id="KW-0812">Transmembrane</keyword>
<comment type="caution">
    <text evidence="2">The sequence shown here is derived from an EMBL/GenBank/DDBJ whole genome shotgun (WGS) entry which is preliminary data.</text>
</comment>
<name>L9XEF7_9EURY</name>
<protein>
    <submittedName>
        <fullName evidence="2">Uncharacterized protein</fullName>
    </submittedName>
</protein>
<sequence>MLATALGVVFLAFGLAGIRYAPAIVEAQRREGMTPFDDAELEASDRVRVTRGTGAVAVLIGLALLAYGLGVV</sequence>
<dbReference type="OrthoDB" id="205914at2157"/>
<keyword evidence="1" id="KW-0472">Membrane</keyword>
<keyword evidence="3" id="KW-1185">Reference proteome</keyword>
<dbReference type="STRING" id="1227497.C491_02455"/>
<dbReference type="eggNOG" id="ENOG502N5GI">
    <property type="taxonomic scope" value="Archaea"/>
</dbReference>
<dbReference type="RefSeq" id="WP_005553531.1">
    <property type="nucleotide sequence ID" value="NZ_AOIB01000013.1"/>
</dbReference>
<evidence type="ECO:0000313" key="2">
    <source>
        <dbReference type="EMBL" id="ELY60125.1"/>
    </source>
</evidence>
<proteinExistence type="predicted"/>
<dbReference type="Proteomes" id="UP000011688">
    <property type="component" value="Unassembled WGS sequence"/>
</dbReference>
<accession>L9XEF7</accession>
<gene>
    <name evidence="2" type="ORF">C491_02455</name>
</gene>
<evidence type="ECO:0000256" key="1">
    <source>
        <dbReference type="SAM" id="Phobius"/>
    </source>
</evidence>